<organism evidence="3 4">
    <name type="scientific">Trichuris muris</name>
    <name type="common">Mouse whipworm</name>
    <dbReference type="NCBI Taxonomy" id="70415"/>
    <lineage>
        <taxon>Eukaryota</taxon>
        <taxon>Metazoa</taxon>
        <taxon>Ecdysozoa</taxon>
        <taxon>Nematoda</taxon>
        <taxon>Enoplea</taxon>
        <taxon>Dorylaimia</taxon>
        <taxon>Trichinellida</taxon>
        <taxon>Trichuridae</taxon>
        <taxon>Trichuris</taxon>
    </lineage>
</organism>
<keyword evidence="2" id="KW-0732">Signal</keyword>
<feature type="signal peptide" evidence="2">
    <location>
        <begin position="1"/>
        <end position="20"/>
    </location>
</feature>
<dbReference type="AlphaFoldDB" id="A0A5S6QC06"/>
<keyword evidence="3" id="KW-1185">Reference proteome</keyword>
<keyword evidence="1" id="KW-0812">Transmembrane</keyword>
<evidence type="ECO:0000256" key="1">
    <source>
        <dbReference type="SAM" id="Phobius"/>
    </source>
</evidence>
<keyword evidence="1" id="KW-1133">Transmembrane helix</keyword>
<accession>A0A5S6QC06</accession>
<evidence type="ECO:0000313" key="4">
    <source>
        <dbReference type="WBParaSite" id="TMUE_1000004871.1"/>
    </source>
</evidence>
<reference evidence="3" key="1">
    <citation type="submission" date="2013-11" db="EMBL/GenBank/DDBJ databases">
        <authorList>
            <person name="Aslett M."/>
        </authorList>
    </citation>
    <scope>NUCLEOTIDE SEQUENCE [LARGE SCALE GENOMIC DNA]</scope>
    <source>
        <strain evidence="3">Edinburgh</strain>
    </source>
</reference>
<name>A0A5S6QC06_TRIMR</name>
<proteinExistence type="predicted"/>
<keyword evidence="1" id="KW-0472">Membrane</keyword>
<feature type="chain" id="PRO_5044624275" evidence="2">
    <location>
        <begin position="21"/>
        <end position="108"/>
    </location>
</feature>
<dbReference type="Proteomes" id="UP000046395">
    <property type="component" value="Unassembled WGS sequence"/>
</dbReference>
<dbReference type="WBParaSite" id="TMUE_1000004871.1">
    <property type="protein sequence ID" value="TMUE_1000004871.1"/>
    <property type="gene ID" value="WBGene00292786"/>
</dbReference>
<reference evidence="4" key="3">
    <citation type="submission" date="2019-12" db="UniProtKB">
        <authorList>
            <consortium name="WormBaseParasite"/>
        </authorList>
    </citation>
    <scope>IDENTIFICATION</scope>
</reference>
<protein>
    <submittedName>
        <fullName evidence="4 5">Uncharacterized protein</fullName>
    </submittedName>
</protein>
<feature type="transmembrane region" description="Helical" evidence="1">
    <location>
        <begin position="69"/>
        <end position="90"/>
    </location>
</feature>
<dbReference type="WBParaSite" id="TMUE_1000004871.2">
    <property type="protein sequence ID" value="TMUE_1000004871.2"/>
    <property type="gene ID" value="WBGene00292786"/>
</dbReference>
<evidence type="ECO:0000313" key="5">
    <source>
        <dbReference type="WBParaSite" id="TMUE_1000004871.2"/>
    </source>
</evidence>
<evidence type="ECO:0000313" key="3">
    <source>
        <dbReference type="Proteomes" id="UP000046395"/>
    </source>
</evidence>
<reference evidence="3" key="2">
    <citation type="submission" date="2014-03" db="EMBL/GenBank/DDBJ databases">
        <title>The whipworm genome and dual-species transcriptomics of an intimate host-pathogen interaction.</title>
        <authorList>
            <person name="Foth B.J."/>
            <person name="Tsai I.J."/>
            <person name="Reid A.J."/>
            <person name="Bancroft A.J."/>
            <person name="Nichol S."/>
            <person name="Tracey A."/>
            <person name="Holroyd N."/>
            <person name="Cotton J.A."/>
            <person name="Stanley E.J."/>
            <person name="Zarowiecki M."/>
            <person name="Liu J.Z."/>
            <person name="Huckvale T."/>
            <person name="Cooper P.J."/>
            <person name="Grencis R.K."/>
            <person name="Berriman M."/>
        </authorList>
    </citation>
    <scope>NUCLEOTIDE SEQUENCE [LARGE SCALE GENOMIC DNA]</scope>
    <source>
        <strain evidence="3">Edinburgh</strain>
    </source>
</reference>
<evidence type="ECO:0000256" key="2">
    <source>
        <dbReference type="SAM" id="SignalP"/>
    </source>
</evidence>
<sequence length="108" mass="11814">MHPMLGGYFIFGLLSAAATGTAPPANDAQKDWRAFLKSPDEYTEVSIEVRHVDDGRTGMSDHSDLGDHLSTILCGLLGGSLLLLLFIMVIRGCAMIHERERQPYISVP</sequence>